<organism evidence="1 2">
    <name type="scientific">Nonomuraea thailandensis</name>
    <dbReference type="NCBI Taxonomy" id="1188745"/>
    <lineage>
        <taxon>Bacteria</taxon>
        <taxon>Bacillati</taxon>
        <taxon>Actinomycetota</taxon>
        <taxon>Actinomycetes</taxon>
        <taxon>Streptosporangiales</taxon>
        <taxon>Streptosporangiaceae</taxon>
        <taxon>Nonomuraea</taxon>
    </lineage>
</organism>
<dbReference type="EMBL" id="JAMZEB010000002">
    <property type="protein sequence ID" value="MCP2364039.1"/>
    <property type="molecule type" value="Genomic_DNA"/>
</dbReference>
<dbReference type="Proteomes" id="UP001139648">
    <property type="component" value="Unassembled WGS sequence"/>
</dbReference>
<dbReference type="RefSeq" id="WP_253756128.1">
    <property type="nucleotide sequence ID" value="NZ_BAABKA010000082.1"/>
</dbReference>
<keyword evidence="2" id="KW-1185">Reference proteome</keyword>
<proteinExistence type="predicted"/>
<protein>
    <submittedName>
        <fullName evidence="1">Uncharacterized protein</fullName>
    </submittedName>
</protein>
<evidence type="ECO:0000313" key="1">
    <source>
        <dbReference type="EMBL" id="MCP2364039.1"/>
    </source>
</evidence>
<reference evidence="1" key="1">
    <citation type="submission" date="2022-06" db="EMBL/GenBank/DDBJ databases">
        <title>Sequencing the genomes of 1000 actinobacteria strains.</title>
        <authorList>
            <person name="Klenk H.-P."/>
        </authorList>
    </citation>
    <scope>NUCLEOTIDE SEQUENCE</scope>
    <source>
        <strain evidence="1">DSM 46694</strain>
    </source>
</reference>
<name>A0A9X2GUJ8_9ACTN</name>
<dbReference type="AlphaFoldDB" id="A0A9X2GUJ8"/>
<comment type="caution">
    <text evidence="1">The sequence shown here is derived from an EMBL/GenBank/DDBJ whole genome shotgun (WGS) entry which is preliminary data.</text>
</comment>
<accession>A0A9X2GUJ8</accession>
<evidence type="ECO:0000313" key="2">
    <source>
        <dbReference type="Proteomes" id="UP001139648"/>
    </source>
</evidence>
<sequence length="173" mass="18548">MDEHVITIGWVDAPDEIAYHDYVEGTYNSFSCTCDLPLPDRDTATRHAAESGRCLMCLGSGTISINPHQSSGCDACAGSGRSEPGTIMIQARVTESFVKEVAALLPDEFGLCDVVAALEPRMKGGAEAVLSVAAGLIRYLEVQGEVVLCTAPDFLPGEGVEQRYGDPLWLRVR</sequence>
<gene>
    <name evidence="1" type="ORF">HD597_011059</name>
</gene>